<keyword evidence="2" id="KW-1133">Transmembrane helix</keyword>
<sequence>MKKNNYLYVILWAGLLLFLFPNITLAKEEENLGYTVSAVPSSKQIDPEQSYFYIQTTPGEIQQLKVNVKSTRKEPVKINIYPTNAFTGDQGTIEYTEDSKLLDETLKDPISSIVKVDTPSLTVEDYEEKELTIQLTSPKESYSGVKIGALVFELDGTEKDQPVTNKFAYRIGLITSENGDDYKDSKTLNLLDAKSTLKRGKKMVLATLQNPEPKILSNIDIQAEVREKDSKKVVKKTTAKQYNMAPNSRFEFEMDWGTSAIKGGTYLLNMTVSNGYNDWKFEKEFTITGAQAKQMNEDSGFKIITPIWIKAVTIVLLIMTGVMIFVLLKRRKKMESQWKSRKRKKRKKRKKKEVR</sequence>
<gene>
    <name evidence="5" type="ORF">A5821_002150</name>
</gene>
<evidence type="ECO:0000259" key="3">
    <source>
        <dbReference type="Pfam" id="PF06030"/>
    </source>
</evidence>
<keyword evidence="2" id="KW-0812">Transmembrane</keyword>
<dbReference type="EMBL" id="CP147244">
    <property type="protein sequence ID" value="WYK01024.1"/>
    <property type="molecule type" value="Genomic_DNA"/>
</dbReference>
<dbReference type="InterPro" id="IPR021759">
    <property type="entry name" value="WxLIP_HBD"/>
</dbReference>
<evidence type="ECO:0000256" key="2">
    <source>
        <dbReference type="SAM" id="Phobius"/>
    </source>
</evidence>
<reference evidence="6" key="1">
    <citation type="submission" date="2017-05" db="EMBL/GenBank/DDBJ databases">
        <title>The Genome Sequence of EEnterococcus faecalis 9F2_4866.</title>
        <authorList>
            <consortium name="The Broad Institute Genomics Platform"/>
            <consortium name="The Broad Institute Genomic Center for Infectious Diseases"/>
            <person name="Earl A."/>
            <person name="Manson A."/>
            <person name="Schwartman J."/>
            <person name="Gilmore M."/>
            <person name="Abouelleil A."/>
            <person name="Cao P."/>
            <person name="Chapman S."/>
            <person name="Cusick C."/>
            <person name="Shea T."/>
            <person name="Young S."/>
            <person name="Neafsey D."/>
            <person name="Nusbaum C."/>
            <person name="Birren B."/>
        </authorList>
    </citation>
    <scope>NUCLEOTIDE SEQUENCE [LARGE SCALE GENOMIC DNA]</scope>
    <source>
        <strain evidence="6">7F3_DIV0205</strain>
    </source>
</reference>
<proteinExistence type="predicted"/>
<evidence type="ECO:0008006" key="7">
    <source>
        <dbReference type="Google" id="ProtNLM"/>
    </source>
</evidence>
<dbReference type="Pfam" id="PF06030">
    <property type="entry name" value="WxLIP_PGBD"/>
    <property type="match status" value="1"/>
</dbReference>
<feature type="domain" description="WxL Interacting Protein peptidoglycan binding" evidence="3">
    <location>
        <begin position="34"/>
        <end position="153"/>
    </location>
</feature>
<name>A0AAQ3WA17_9ENTE</name>
<keyword evidence="2" id="KW-0472">Membrane</keyword>
<dbReference type="InterPro" id="IPR010317">
    <property type="entry name" value="WxLIP_PGBD"/>
</dbReference>
<dbReference type="RefSeq" id="WP_086314568.1">
    <property type="nucleotide sequence ID" value="NZ_CP147244.1"/>
</dbReference>
<feature type="domain" description="WxL Interacting Protein host binding" evidence="4">
    <location>
        <begin position="159"/>
        <end position="297"/>
    </location>
</feature>
<evidence type="ECO:0000259" key="4">
    <source>
        <dbReference type="Pfam" id="PF11797"/>
    </source>
</evidence>
<evidence type="ECO:0000313" key="5">
    <source>
        <dbReference type="EMBL" id="WYK01024.1"/>
    </source>
</evidence>
<feature type="transmembrane region" description="Helical" evidence="2">
    <location>
        <begin position="307"/>
        <end position="328"/>
    </location>
</feature>
<dbReference type="Proteomes" id="UP000194948">
    <property type="component" value="Chromosome"/>
</dbReference>
<organism evidence="5 6">
    <name type="scientific">Candidatus Enterococcus palustris</name>
    <dbReference type="NCBI Taxonomy" id="1834189"/>
    <lineage>
        <taxon>Bacteria</taxon>
        <taxon>Bacillati</taxon>
        <taxon>Bacillota</taxon>
        <taxon>Bacilli</taxon>
        <taxon>Lactobacillales</taxon>
        <taxon>Enterococcaceae</taxon>
        <taxon>Enterococcus</taxon>
    </lineage>
</organism>
<dbReference type="AlphaFoldDB" id="A0AAQ3WA17"/>
<keyword evidence="6" id="KW-1185">Reference proteome</keyword>
<evidence type="ECO:0000256" key="1">
    <source>
        <dbReference type="SAM" id="MobiDB-lite"/>
    </source>
</evidence>
<accession>A0AAQ3WA17</accession>
<protein>
    <recommendedName>
        <fullName evidence="7">DUF3324 domain-containing protein</fullName>
    </recommendedName>
</protein>
<feature type="region of interest" description="Disordered" evidence="1">
    <location>
        <begin position="336"/>
        <end position="355"/>
    </location>
</feature>
<reference evidence="5 6" key="2">
    <citation type="submission" date="2024-03" db="EMBL/GenBank/DDBJ databases">
        <title>The Genome Sequence of Enterococcus sp. DIV0205d.</title>
        <authorList>
            <consortium name="The Broad Institute Genomics Platform"/>
            <consortium name="The Broad Institute Microbial Omics Core"/>
            <consortium name="The Broad Institute Genomic Center for Infectious Diseases"/>
            <person name="Earl A."/>
            <person name="Manson A."/>
            <person name="Gilmore M."/>
            <person name="Schwartman J."/>
            <person name="Shea T."/>
            <person name="Abouelleil A."/>
            <person name="Cao P."/>
            <person name="Chapman S."/>
            <person name="Cusick C."/>
            <person name="Young S."/>
            <person name="Neafsey D."/>
            <person name="Nusbaum C."/>
            <person name="Birren B."/>
        </authorList>
    </citation>
    <scope>NUCLEOTIDE SEQUENCE [LARGE SCALE GENOMIC DNA]</scope>
    <source>
        <strain evidence="5 6">7F3_DIV0205</strain>
    </source>
</reference>
<evidence type="ECO:0000313" key="6">
    <source>
        <dbReference type="Proteomes" id="UP000194948"/>
    </source>
</evidence>
<dbReference type="Pfam" id="PF11797">
    <property type="entry name" value="WxLIP_HBD"/>
    <property type="match status" value="1"/>
</dbReference>